<evidence type="ECO:0000313" key="2">
    <source>
        <dbReference type="EMBL" id="CAA7393011.1"/>
    </source>
</evidence>
<keyword evidence="3" id="KW-1185">Reference proteome</keyword>
<name>A0A7I8K611_SPIIN</name>
<accession>A0A7I8K611</accession>
<gene>
    <name evidence="2" type="ORF">SI8410_03003830</name>
</gene>
<evidence type="ECO:0000256" key="1">
    <source>
        <dbReference type="SAM" id="MobiDB-lite"/>
    </source>
</evidence>
<reference evidence="2" key="1">
    <citation type="submission" date="2020-02" db="EMBL/GenBank/DDBJ databases">
        <authorList>
            <person name="Scholz U."/>
            <person name="Mascher M."/>
            <person name="Fiebig A."/>
        </authorList>
    </citation>
    <scope>NUCLEOTIDE SEQUENCE</scope>
</reference>
<dbReference type="EMBL" id="LR746266">
    <property type="protein sequence ID" value="CAA7393011.1"/>
    <property type="molecule type" value="Genomic_DNA"/>
</dbReference>
<protein>
    <submittedName>
        <fullName evidence="2">Uncharacterized protein</fullName>
    </submittedName>
</protein>
<dbReference type="AlphaFoldDB" id="A0A7I8K611"/>
<sequence length="70" mass="7790">MGRGWRPHTRASSIDPLLAVPREKTHDCCWYCHHRKGGEGGAGHPHGKRGMCQRREKGGMRGLIMNEGPS</sequence>
<feature type="region of interest" description="Disordered" evidence="1">
    <location>
        <begin position="39"/>
        <end position="70"/>
    </location>
</feature>
<evidence type="ECO:0000313" key="3">
    <source>
        <dbReference type="Proteomes" id="UP000663760"/>
    </source>
</evidence>
<organism evidence="2 3">
    <name type="scientific">Spirodela intermedia</name>
    <name type="common">Intermediate duckweed</name>
    <dbReference type="NCBI Taxonomy" id="51605"/>
    <lineage>
        <taxon>Eukaryota</taxon>
        <taxon>Viridiplantae</taxon>
        <taxon>Streptophyta</taxon>
        <taxon>Embryophyta</taxon>
        <taxon>Tracheophyta</taxon>
        <taxon>Spermatophyta</taxon>
        <taxon>Magnoliopsida</taxon>
        <taxon>Liliopsida</taxon>
        <taxon>Araceae</taxon>
        <taxon>Lemnoideae</taxon>
        <taxon>Spirodela</taxon>
    </lineage>
</organism>
<proteinExistence type="predicted"/>
<dbReference type="Proteomes" id="UP000663760">
    <property type="component" value="Chromosome 3"/>
</dbReference>